<sequence length="117" mass="13499">MSLLWYRRNERSCVPLKSLVSEDDCIMGGLWWQSQTVQEKLLQHASLVINHKTTAHQTELRLNKQNLVHSTGDRLSASRQLVPLKLTVASTVLYRQYRQIILYRWLTTVGTAASNAY</sequence>
<keyword evidence="2" id="KW-1185">Reference proteome</keyword>
<dbReference type="Proteomes" id="UP000241769">
    <property type="component" value="Unassembled WGS sequence"/>
</dbReference>
<evidence type="ECO:0000313" key="1">
    <source>
        <dbReference type="EMBL" id="PRP82025.1"/>
    </source>
</evidence>
<protein>
    <submittedName>
        <fullName evidence="1">Uncharacterized protein</fullName>
    </submittedName>
</protein>
<evidence type="ECO:0000313" key="2">
    <source>
        <dbReference type="Proteomes" id="UP000241769"/>
    </source>
</evidence>
<dbReference type="InParanoid" id="A0A2P6NDL9"/>
<organism evidence="1 2">
    <name type="scientific">Planoprotostelium fungivorum</name>
    <dbReference type="NCBI Taxonomy" id="1890364"/>
    <lineage>
        <taxon>Eukaryota</taxon>
        <taxon>Amoebozoa</taxon>
        <taxon>Evosea</taxon>
        <taxon>Variosea</taxon>
        <taxon>Cavosteliida</taxon>
        <taxon>Cavosteliaceae</taxon>
        <taxon>Planoprotostelium</taxon>
    </lineage>
</organism>
<gene>
    <name evidence="1" type="ORF">PROFUN_03715</name>
</gene>
<dbReference type="AlphaFoldDB" id="A0A2P6NDL9"/>
<accession>A0A2P6NDL9</accession>
<name>A0A2P6NDL9_9EUKA</name>
<proteinExistence type="predicted"/>
<dbReference type="EMBL" id="MDYQ01000111">
    <property type="protein sequence ID" value="PRP82025.1"/>
    <property type="molecule type" value="Genomic_DNA"/>
</dbReference>
<comment type="caution">
    <text evidence="1">The sequence shown here is derived from an EMBL/GenBank/DDBJ whole genome shotgun (WGS) entry which is preliminary data.</text>
</comment>
<reference evidence="1 2" key="1">
    <citation type="journal article" date="2018" name="Genome Biol. Evol.">
        <title>Multiple Roots of Fruiting Body Formation in Amoebozoa.</title>
        <authorList>
            <person name="Hillmann F."/>
            <person name="Forbes G."/>
            <person name="Novohradska S."/>
            <person name="Ferling I."/>
            <person name="Riege K."/>
            <person name="Groth M."/>
            <person name="Westermann M."/>
            <person name="Marz M."/>
            <person name="Spaller T."/>
            <person name="Winckler T."/>
            <person name="Schaap P."/>
            <person name="Glockner G."/>
        </authorList>
    </citation>
    <scope>NUCLEOTIDE SEQUENCE [LARGE SCALE GENOMIC DNA]</scope>
    <source>
        <strain evidence="1 2">Jena</strain>
    </source>
</reference>